<evidence type="ECO:0000313" key="8">
    <source>
        <dbReference type="EMBL" id="KUH34526.1"/>
    </source>
</evidence>
<proteinExistence type="predicted"/>
<dbReference type="GO" id="GO:0005576">
    <property type="term" value="C:extracellular region"/>
    <property type="evidence" value="ECO:0007669"/>
    <property type="project" value="UniProtKB-SubCell"/>
</dbReference>
<dbReference type="PANTHER" id="PTHR38050">
    <property type="match status" value="1"/>
</dbReference>
<keyword evidence="9" id="KW-1185">Reference proteome</keyword>
<sequence>MKKSYLRSLLVASTLLIIILLMISGALIKKNRLYPGDVRESIVVDGIERTFILHLPPSGPANGSLPLVIALHGGGGDGFDMEKLTESGLNRLANENGFIVVYPDAIGKHWNDGRNLSWYRSHRENVDDVGFIEAIIDYLIGNYGVDPKNVFVVGMSNGGLMTYRLACDIPERLGAIAVVGVSMSENLYKDCPSGLPVPILIILGTDDPLVPWNGGELHLGPVKLGRVVSINETIDYWVERNGCTNTSEGEYLPDKGPGDGTEVWKEHYFNCREGAEVVFYGIAGGGHTWPGGYQYLPEKIVGKTSRDIDANRVVWEFFRRHLHGA</sequence>
<dbReference type="Gene3D" id="3.40.50.1820">
    <property type="entry name" value="alpha/beta hydrolase"/>
    <property type="match status" value="1"/>
</dbReference>
<evidence type="ECO:0000313" key="9">
    <source>
        <dbReference type="Proteomes" id="UP000053462"/>
    </source>
</evidence>
<dbReference type="Proteomes" id="UP000053462">
    <property type="component" value="Unassembled WGS sequence"/>
</dbReference>
<dbReference type="Pfam" id="PF10503">
    <property type="entry name" value="Esterase_PHB"/>
    <property type="match status" value="1"/>
</dbReference>
<dbReference type="PANTHER" id="PTHR38050:SF2">
    <property type="entry name" value="FERULOYL ESTERASE C-RELATED"/>
    <property type="match status" value="1"/>
</dbReference>
<dbReference type="InterPro" id="IPR029058">
    <property type="entry name" value="AB_hydrolase_fold"/>
</dbReference>
<keyword evidence="2" id="KW-0964">Secreted</keyword>
<name>A0A117ITS2_9EURY</name>
<reference evidence="8 9" key="1">
    <citation type="submission" date="2015-10" db="EMBL/GenBank/DDBJ databases">
        <title>Draft genome sequence of Thermococcus celericrescens strain DSM 17994.</title>
        <authorList>
            <person name="Hong S.-J."/>
            <person name="Park C.-E."/>
            <person name="Shin J.-H."/>
        </authorList>
    </citation>
    <scope>NUCLEOTIDE SEQUENCE [LARGE SCALE GENOMIC DNA]</scope>
    <source>
        <strain evidence="8 9">DSM 17994</strain>
    </source>
</reference>
<protein>
    <recommendedName>
        <fullName evidence="10">Phospholipase</fullName>
    </recommendedName>
</protein>
<evidence type="ECO:0000256" key="2">
    <source>
        <dbReference type="ARBA" id="ARBA00022525"/>
    </source>
</evidence>
<keyword evidence="4" id="KW-0732">Signal</keyword>
<evidence type="ECO:0000256" key="4">
    <source>
        <dbReference type="ARBA" id="ARBA00022729"/>
    </source>
</evidence>
<comment type="caution">
    <text evidence="8">The sequence shown here is derived from an EMBL/GenBank/DDBJ whole genome shotgun (WGS) entry which is preliminary data.</text>
</comment>
<evidence type="ECO:0000256" key="6">
    <source>
        <dbReference type="ARBA" id="ARBA00023277"/>
    </source>
</evidence>
<dbReference type="EMBL" id="LLYW01000004">
    <property type="protein sequence ID" value="KUH34526.1"/>
    <property type="molecule type" value="Genomic_DNA"/>
</dbReference>
<evidence type="ECO:0000256" key="5">
    <source>
        <dbReference type="ARBA" id="ARBA00022801"/>
    </source>
</evidence>
<dbReference type="InterPro" id="IPR043595">
    <property type="entry name" value="FaeB/C/D"/>
</dbReference>
<dbReference type="GO" id="GO:0045493">
    <property type="term" value="P:xylan catabolic process"/>
    <property type="evidence" value="ECO:0007669"/>
    <property type="project" value="UniProtKB-KW"/>
</dbReference>
<evidence type="ECO:0000256" key="7">
    <source>
        <dbReference type="ARBA" id="ARBA00023326"/>
    </source>
</evidence>
<dbReference type="AlphaFoldDB" id="A0A117ITS2"/>
<evidence type="ECO:0008006" key="10">
    <source>
        <dbReference type="Google" id="ProtNLM"/>
    </source>
</evidence>
<dbReference type="SUPFAM" id="SSF53474">
    <property type="entry name" value="alpha/beta-Hydrolases"/>
    <property type="match status" value="1"/>
</dbReference>
<keyword evidence="3" id="KW-0858">Xylan degradation</keyword>
<comment type="subcellular location">
    <subcellularLocation>
        <location evidence="1">Secreted</location>
    </subcellularLocation>
</comment>
<dbReference type="GO" id="GO:0030600">
    <property type="term" value="F:feruloyl esterase activity"/>
    <property type="evidence" value="ECO:0007669"/>
    <property type="project" value="InterPro"/>
</dbReference>
<keyword evidence="5" id="KW-0378">Hydrolase</keyword>
<keyword evidence="6" id="KW-0119">Carbohydrate metabolism</keyword>
<dbReference type="STRING" id="227598.APY94_01525"/>
<dbReference type="InterPro" id="IPR010126">
    <property type="entry name" value="Esterase_phb"/>
</dbReference>
<evidence type="ECO:0000256" key="3">
    <source>
        <dbReference type="ARBA" id="ARBA00022651"/>
    </source>
</evidence>
<keyword evidence="7" id="KW-0624">Polysaccharide degradation</keyword>
<organism evidence="8 9">
    <name type="scientific">Thermococcus celericrescens</name>
    <dbReference type="NCBI Taxonomy" id="227598"/>
    <lineage>
        <taxon>Archaea</taxon>
        <taxon>Methanobacteriati</taxon>
        <taxon>Methanobacteriota</taxon>
        <taxon>Thermococci</taxon>
        <taxon>Thermococcales</taxon>
        <taxon>Thermococcaceae</taxon>
        <taxon>Thermococcus</taxon>
    </lineage>
</organism>
<evidence type="ECO:0000256" key="1">
    <source>
        <dbReference type="ARBA" id="ARBA00004613"/>
    </source>
</evidence>
<accession>A0A117ITS2</accession>
<gene>
    <name evidence="8" type="ORF">APY94_01525</name>
</gene>